<dbReference type="SUPFAM" id="SSF47923">
    <property type="entry name" value="Ypt/Rab-GAP domain of gyp1p"/>
    <property type="match status" value="2"/>
</dbReference>
<evidence type="ECO:0000256" key="1">
    <source>
        <dbReference type="ARBA" id="ARBA00022468"/>
    </source>
</evidence>
<dbReference type="Gene3D" id="1.10.8.270">
    <property type="entry name" value="putative rabgap domain of human tbc1 domain family member 14 like domains"/>
    <property type="match status" value="1"/>
</dbReference>
<sequence length="811" mass="93721">MTSNHTAAEEDRLNVLYLSKQQQTPATCFNEKDEIDYSTIETVHPMEEVSEKEISKTRRRRIDEESTVNQQTDVLFYRLQEENARLPPQDSIHLILAQIERQNALLEKDPKSICIQSNELRAHFSTVQRLVTDNLVQEEEIDWQFWEAVVQDFDRVALKMPHLLSVRLRAGIPNRVRGLIWQTMCKSASLHLETVYGQLCRERSPHERIIQRDLTRTFPRIDMFKQENGAGQLAMRRILEAYSLYDADVGYCQGLAFLVGPLLMNLPETQAFCVFVRLMETYEMRTMFTLNMEGLQLRLFQFTCLLSELLPELAHHMESHAVHAAMYASQWFLTLFAYAFPINLVLRIYDIAFAEGVAETIMRVAIAMLKRSKDDILSKDEFEDLLDFVTTQKLCDPYVEDYSDVIRDAMALSGIITKEKMEQLSKAYAREGQQQSQQEQIEQALAGRFGFWRRARKNNAKRPTSTNNIKKRWSSISSRESKKSSNETRASFSSFRSSPSADNTLQIDQLRRDYLRATEEIAELKMDKQDLETERDALKLTIMELERRYYSAKSPHKTLTRSHTVYDTRTLSKSSDVDDAESISSGKSTGDDLFSEATMQTMTTSSMDGDEEEERDEEGEALRTELVRIKVENFEYQQQCEKLAQELEDVQNRLDMASDGQMALVDRLVVMKSDMDELMKQKKRKDLEWLELVHENAKLKDNLLNTSPRPRRRRSLDDHMLKQDACQRIRELEQQLADAKIRLAQYETLPPLAPPSKRKDKTYRNNSLSMEGGGGGIPRSSSLYGRVWHAISPRYTGLTTNSNANKRSSVA</sequence>
<proteinExistence type="predicted"/>
<accession>A0A8H7BUQ8</accession>
<keyword evidence="1" id="KW-0343">GTPase activation</keyword>
<evidence type="ECO:0000313" key="7">
    <source>
        <dbReference type="Proteomes" id="UP000605846"/>
    </source>
</evidence>
<evidence type="ECO:0000256" key="2">
    <source>
        <dbReference type="ARBA" id="ARBA00023054"/>
    </source>
</evidence>
<dbReference type="Gene3D" id="1.10.472.80">
    <property type="entry name" value="Ypt/Rab-GAP domain of gyp1p, domain 3"/>
    <property type="match status" value="1"/>
</dbReference>
<dbReference type="PANTHER" id="PTHR47219:SF9">
    <property type="entry name" value="GTPASE ACTIVATING PROTEIN AND CENTROSOME-ASSOCIATED, ISOFORM B"/>
    <property type="match status" value="1"/>
</dbReference>
<comment type="caution">
    <text evidence="6">The sequence shown here is derived from an EMBL/GenBank/DDBJ whole genome shotgun (WGS) entry which is preliminary data.</text>
</comment>
<dbReference type="InterPro" id="IPR000195">
    <property type="entry name" value="Rab-GAP-TBC_dom"/>
</dbReference>
<dbReference type="GO" id="GO:0031267">
    <property type="term" value="F:small GTPase binding"/>
    <property type="evidence" value="ECO:0007669"/>
    <property type="project" value="TreeGrafter"/>
</dbReference>
<dbReference type="SMART" id="SM00164">
    <property type="entry name" value="TBC"/>
    <property type="match status" value="1"/>
</dbReference>
<feature type="coiled-coil region" evidence="3">
    <location>
        <begin position="626"/>
        <end position="660"/>
    </location>
</feature>
<protein>
    <recommendedName>
        <fullName evidence="5">Rab-GAP TBC domain-containing protein</fullName>
    </recommendedName>
</protein>
<evidence type="ECO:0000256" key="3">
    <source>
        <dbReference type="SAM" id="Coils"/>
    </source>
</evidence>
<dbReference type="PANTHER" id="PTHR47219">
    <property type="entry name" value="RAB GTPASE-ACTIVATING PROTEIN 1-LIKE"/>
    <property type="match status" value="1"/>
</dbReference>
<dbReference type="InterPro" id="IPR035969">
    <property type="entry name" value="Rab-GAP_TBC_sf"/>
</dbReference>
<dbReference type="OrthoDB" id="159449at2759"/>
<evidence type="ECO:0000259" key="5">
    <source>
        <dbReference type="PROSITE" id="PS50086"/>
    </source>
</evidence>
<feature type="coiled-coil region" evidence="3">
    <location>
        <begin position="507"/>
        <end position="548"/>
    </location>
</feature>
<evidence type="ECO:0000256" key="4">
    <source>
        <dbReference type="SAM" id="MobiDB-lite"/>
    </source>
</evidence>
<dbReference type="Proteomes" id="UP000605846">
    <property type="component" value="Unassembled WGS sequence"/>
</dbReference>
<dbReference type="PROSITE" id="PS50086">
    <property type="entry name" value="TBC_RABGAP"/>
    <property type="match status" value="1"/>
</dbReference>
<evidence type="ECO:0000313" key="6">
    <source>
        <dbReference type="EMBL" id="KAF7731268.1"/>
    </source>
</evidence>
<dbReference type="FunFam" id="1.10.8.270:FF:000001">
    <property type="entry name" value="TBC1 domain family member 1"/>
    <property type="match status" value="1"/>
</dbReference>
<feature type="region of interest" description="Disordered" evidence="4">
    <location>
        <begin position="748"/>
        <end position="779"/>
    </location>
</feature>
<feature type="compositionally biased region" description="Low complexity" evidence="4">
    <location>
        <begin position="487"/>
        <end position="501"/>
    </location>
</feature>
<dbReference type="FunFam" id="1.10.10.750:FF:000003">
    <property type="entry name" value="GTPase activating protein (Evi5)"/>
    <property type="match status" value="1"/>
</dbReference>
<dbReference type="EMBL" id="JABAYA010000011">
    <property type="protein sequence ID" value="KAF7731268.1"/>
    <property type="molecule type" value="Genomic_DNA"/>
</dbReference>
<dbReference type="Pfam" id="PF23436">
    <property type="entry name" value="RabGap-TBC_2"/>
    <property type="match status" value="1"/>
</dbReference>
<name>A0A8H7BUQ8_9FUNG</name>
<feature type="domain" description="Rab-GAP TBC" evidence="5">
    <location>
        <begin position="171"/>
        <end position="356"/>
    </location>
</feature>
<dbReference type="FunFam" id="1.10.472.80:FF:000027">
    <property type="entry name" value="GTPase activating protein (Evi5)"/>
    <property type="match status" value="1"/>
</dbReference>
<organism evidence="6 7">
    <name type="scientific">Apophysomyces ossiformis</name>
    <dbReference type="NCBI Taxonomy" id="679940"/>
    <lineage>
        <taxon>Eukaryota</taxon>
        <taxon>Fungi</taxon>
        <taxon>Fungi incertae sedis</taxon>
        <taxon>Mucoromycota</taxon>
        <taxon>Mucoromycotina</taxon>
        <taxon>Mucoromycetes</taxon>
        <taxon>Mucorales</taxon>
        <taxon>Mucorineae</taxon>
        <taxon>Mucoraceae</taxon>
        <taxon>Apophysomyces</taxon>
    </lineage>
</organism>
<keyword evidence="2 3" id="KW-0175">Coiled coil</keyword>
<dbReference type="Gene3D" id="1.10.10.750">
    <property type="entry name" value="Ypt/Rab-GAP domain of gyp1p, domain 1"/>
    <property type="match status" value="1"/>
</dbReference>
<dbReference type="AlphaFoldDB" id="A0A8H7BUQ8"/>
<gene>
    <name evidence="6" type="ORF">EC973_000684</name>
</gene>
<feature type="region of interest" description="Disordered" evidence="4">
    <location>
        <begin position="572"/>
        <end position="596"/>
    </location>
</feature>
<dbReference type="InterPro" id="IPR050302">
    <property type="entry name" value="Rab_GAP_TBC_domain"/>
</dbReference>
<keyword evidence="7" id="KW-1185">Reference proteome</keyword>
<feature type="region of interest" description="Disordered" evidence="4">
    <location>
        <begin position="457"/>
        <end position="501"/>
    </location>
</feature>
<reference evidence="6" key="1">
    <citation type="submission" date="2020-01" db="EMBL/GenBank/DDBJ databases">
        <title>Genome Sequencing of Three Apophysomyces-Like Fungal Strains Confirms a Novel Fungal Genus in the Mucoromycota with divergent Burkholderia-like Endosymbiotic Bacteria.</title>
        <authorList>
            <person name="Stajich J.E."/>
            <person name="Macias A.M."/>
            <person name="Carter-House D."/>
            <person name="Lovett B."/>
            <person name="Kasson L.R."/>
            <person name="Berry K."/>
            <person name="Grigoriev I."/>
            <person name="Chang Y."/>
            <person name="Spatafora J."/>
            <person name="Kasson M.T."/>
        </authorList>
    </citation>
    <scope>NUCLEOTIDE SEQUENCE</scope>
    <source>
        <strain evidence="6">NRRL A-21654</strain>
    </source>
</reference>
<dbReference type="GO" id="GO:0005096">
    <property type="term" value="F:GTPase activator activity"/>
    <property type="evidence" value="ECO:0007669"/>
    <property type="project" value="UniProtKB-KW"/>
</dbReference>